<evidence type="ECO:0000313" key="1">
    <source>
        <dbReference type="EMBL" id="KAI7733787.1"/>
    </source>
</evidence>
<organism evidence="1 2">
    <name type="scientific">Ambrosia artemisiifolia</name>
    <name type="common">Common ragweed</name>
    <dbReference type="NCBI Taxonomy" id="4212"/>
    <lineage>
        <taxon>Eukaryota</taxon>
        <taxon>Viridiplantae</taxon>
        <taxon>Streptophyta</taxon>
        <taxon>Embryophyta</taxon>
        <taxon>Tracheophyta</taxon>
        <taxon>Spermatophyta</taxon>
        <taxon>Magnoliopsida</taxon>
        <taxon>eudicotyledons</taxon>
        <taxon>Gunneridae</taxon>
        <taxon>Pentapetalae</taxon>
        <taxon>asterids</taxon>
        <taxon>campanulids</taxon>
        <taxon>Asterales</taxon>
        <taxon>Asteraceae</taxon>
        <taxon>Asteroideae</taxon>
        <taxon>Heliantheae alliance</taxon>
        <taxon>Heliantheae</taxon>
        <taxon>Ambrosia</taxon>
    </lineage>
</organism>
<comment type="caution">
    <text evidence="1">The sequence shown here is derived from an EMBL/GenBank/DDBJ whole genome shotgun (WGS) entry which is preliminary data.</text>
</comment>
<dbReference type="AlphaFoldDB" id="A0AAD5C2B4"/>
<reference evidence="1" key="1">
    <citation type="submission" date="2022-06" db="EMBL/GenBank/DDBJ databases">
        <title>Uncovering the hologenomic basis of an extraordinary plant invasion.</title>
        <authorList>
            <person name="Bieker V.C."/>
            <person name="Martin M.D."/>
            <person name="Gilbert T."/>
            <person name="Hodgins K."/>
            <person name="Battlay P."/>
            <person name="Petersen B."/>
            <person name="Wilson J."/>
        </authorList>
    </citation>
    <scope>NUCLEOTIDE SEQUENCE</scope>
    <source>
        <strain evidence="1">AA19_3_7</strain>
        <tissue evidence="1">Leaf</tissue>
    </source>
</reference>
<protein>
    <recommendedName>
        <fullName evidence="3">Protein FAR1-RELATED SEQUENCE</fullName>
    </recommendedName>
</protein>
<dbReference type="EMBL" id="JAMZMK010009905">
    <property type="protein sequence ID" value="KAI7733787.1"/>
    <property type="molecule type" value="Genomic_DNA"/>
</dbReference>
<gene>
    <name evidence="1" type="ORF">M8C21_012538</name>
</gene>
<accession>A0AAD5C2B4</accession>
<sequence>MDTQRYNQRVAEHQTETRVPELKTACQLKSNQEEVDGVKVYSVTHTLISDQTWSMNTRYTKVDAIPEKYIMARWRRDVLPRSVFSIDARCGVDHSAKTVMRNDKLQGMKDEVLGNGVGDASHDGVNEHVIANLLRVPEEIEGSCSNPQGIRNKGCATNRRLVGPGEKAANRKKKTTRQCKTCFEFVSDHDSRNCPLKNKEPAP</sequence>
<name>A0AAD5C2B4_AMBAR</name>
<evidence type="ECO:0000313" key="2">
    <source>
        <dbReference type="Proteomes" id="UP001206925"/>
    </source>
</evidence>
<keyword evidence="2" id="KW-1185">Reference proteome</keyword>
<proteinExistence type="predicted"/>
<evidence type="ECO:0008006" key="3">
    <source>
        <dbReference type="Google" id="ProtNLM"/>
    </source>
</evidence>
<dbReference type="Proteomes" id="UP001206925">
    <property type="component" value="Unassembled WGS sequence"/>
</dbReference>